<feature type="transmembrane region" description="Helical" evidence="1">
    <location>
        <begin position="31"/>
        <end position="51"/>
    </location>
</feature>
<feature type="transmembrane region" description="Helical" evidence="1">
    <location>
        <begin position="71"/>
        <end position="89"/>
    </location>
</feature>
<gene>
    <name evidence="3" type="ORF">C8J25_101381</name>
</gene>
<proteinExistence type="predicted"/>
<keyword evidence="1" id="KW-0472">Membrane</keyword>
<evidence type="ECO:0000313" key="3">
    <source>
        <dbReference type="EMBL" id="PTW48881.1"/>
    </source>
</evidence>
<feature type="domain" description="Acyltransferase 3" evidence="2">
    <location>
        <begin position="24"/>
        <end position="355"/>
    </location>
</feature>
<keyword evidence="1" id="KW-1133">Transmembrane helix</keyword>
<dbReference type="Proteomes" id="UP000244013">
    <property type="component" value="Unassembled WGS sequence"/>
</dbReference>
<evidence type="ECO:0000259" key="2">
    <source>
        <dbReference type="Pfam" id="PF01757"/>
    </source>
</evidence>
<organism evidence="3 4">
    <name type="scientific">Sphingomonas faeni</name>
    <dbReference type="NCBI Taxonomy" id="185950"/>
    <lineage>
        <taxon>Bacteria</taxon>
        <taxon>Pseudomonadati</taxon>
        <taxon>Pseudomonadota</taxon>
        <taxon>Alphaproteobacteria</taxon>
        <taxon>Sphingomonadales</taxon>
        <taxon>Sphingomonadaceae</taxon>
        <taxon>Sphingomonas</taxon>
    </lineage>
</organism>
<dbReference type="PANTHER" id="PTHR23028">
    <property type="entry name" value="ACETYLTRANSFERASE"/>
    <property type="match status" value="1"/>
</dbReference>
<dbReference type="OrthoDB" id="9807745at2"/>
<dbReference type="GO" id="GO:0000271">
    <property type="term" value="P:polysaccharide biosynthetic process"/>
    <property type="evidence" value="ECO:0007669"/>
    <property type="project" value="TreeGrafter"/>
</dbReference>
<name>A0A2T5UBK7_9SPHN</name>
<evidence type="ECO:0000313" key="4">
    <source>
        <dbReference type="Proteomes" id="UP000244013"/>
    </source>
</evidence>
<feature type="transmembrane region" description="Helical" evidence="1">
    <location>
        <begin position="307"/>
        <end position="332"/>
    </location>
</feature>
<feature type="transmembrane region" description="Helical" evidence="1">
    <location>
        <begin position="338"/>
        <end position="360"/>
    </location>
</feature>
<dbReference type="Pfam" id="PF01757">
    <property type="entry name" value="Acyl_transf_3"/>
    <property type="match status" value="1"/>
</dbReference>
<dbReference type="PANTHER" id="PTHR23028:SF53">
    <property type="entry name" value="ACYL_TRANSF_3 DOMAIN-CONTAINING PROTEIN"/>
    <property type="match status" value="1"/>
</dbReference>
<protein>
    <submittedName>
        <fullName evidence="3">Peptidoglycan/LPS O-acetylase OafA/YrhL</fullName>
    </submittedName>
</protein>
<feature type="transmembrane region" description="Helical" evidence="1">
    <location>
        <begin position="110"/>
        <end position="132"/>
    </location>
</feature>
<keyword evidence="1" id="KW-0812">Transmembrane</keyword>
<dbReference type="InterPro" id="IPR050879">
    <property type="entry name" value="Acyltransferase_3"/>
</dbReference>
<dbReference type="AlphaFoldDB" id="A0A2T5UBK7"/>
<accession>A0A2T5UBK7</accession>
<feature type="transmembrane region" description="Helical" evidence="1">
    <location>
        <begin position="235"/>
        <end position="256"/>
    </location>
</feature>
<dbReference type="InterPro" id="IPR002656">
    <property type="entry name" value="Acyl_transf_3_dom"/>
</dbReference>
<dbReference type="EMBL" id="QAYE01000001">
    <property type="protein sequence ID" value="PTW48881.1"/>
    <property type="molecule type" value="Genomic_DNA"/>
</dbReference>
<feature type="transmembrane region" description="Helical" evidence="1">
    <location>
        <begin position="211"/>
        <end position="228"/>
    </location>
</feature>
<evidence type="ECO:0000256" key="1">
    <source>
        <dbReference type="SAM" id="Phobius"/>
    </source>
</evidence>
<dbReference type="GO" id="GO:0016747">
    <property type="term" value="F:acyltransferase activity, transferring groups other than amino-acyl groups"/>
    <property type="evidence" value="ECO:0007669"/>
    <property type="project" value="InterPro"/>
</dbReference>
<sequence>MTVFATGRVALDGSRLPRSGRIETLDMLRGFAALLVLFQHLAETIIATHALPLPIEQAGVLLFDGIFHFGRFGVALFFLISGFVIPFSFRTNHPVRGFAISRAFRLYPAYWLSLGVALLVLHMTGAPAPAAVTIVANVAMIQHYVGQPDIVVAYWTLATELAFYVLAACLVAWGVLRAPFVLAGGIVALFGAALLLALASHLVDKRLPADLPLNLGLMLLGTMLRLAMLERNAIAVRLVGILCGLFLAIVPVVQFMTVPPVGAPGFNLAPTLGYIGALLLFVGVVGAGSDTGRAVEGRSVYRRVAKWFGTISYSVYLFHGPVILACGTILIAGDPGSALRYVAVVLSATILIAAIVSHAVEEPMVRLGHRVIRQPVPAQAPGLAEPILATPTAGPIFVETEFR</sequence>
<feature type="transmembrane region" description="Helical" evidence="1">
    <location>
        <begin position="152"/>
        <end position="173"/>
    </location>
</feature>
<feature type="transmembrane region" description="Helical" evidence="1">
    <location>
        <begin position="180"/>
        <end position="199"/>
    </location>
</feature>
<comment type="caution">
    <text evidence="3">The sequence shown here is derived from an EMBL/GenBank/DDBJ whole genome shotgun (WGS) entry which is preliminary data.</text>
</comment>
<reference evidence="3 4" key="1">
    <citation type="submission" date="2018-04" db="EMBL/GenBank/DDBJ databases">
        <title>Genomic Encyclopedia of Type Strains, Phase III (KMG-III): the genomes of soil and plant-associated and newly described type strains.</title>
        <authorList>
            <person name="Whitman W."/>
        </authorList>
    </citation>
    <scope>NUCLEOTIDE SEQUENCE [LARGE SCALE GENOMIC DNA]</scope>
    <source>
        <strain evidence="3 4">MA-olki</strain>
    </source>
</reference>
<dbReference type="GO" id="GO:0016020">
    <property type="term" value="C:membrane"/>
    <property type="evidence" value="ECO:0007669"/>
    <property type="project" value="TreeGrafter"/>
</dbReference>
<feature type="transmembrane region" description="Helical" evidence="1">
    <location>
        <begin position="268"/>
        <end position="287"/>
    </location>
</feature>